<proteinExistence type="predicted"/>
<keyword evidence="1" id="KW-0472">Membrane</keyword>
<dbReference type="EMBL" id="JACCCO010000002">
    <property type="protein sequence ID" value="NYF42923.1"/>
    <property type="molecule type" value="Genomic_DNA"/>
</dbReference>
<evidence type="ECO:0000256" key="1">
    <source>
        <dbReference type="SAM" id="Phobius"/>
    </source>
</evidence>
<accession>A0A852V6J8</accession>
<gene>
    <name evidence="2" type="ORF">HDA43_005124</name>
</gene>
<keyword evidence="3" id="KW-1185">Reference proteome</keyword>
<keyword evidence="1" id="KW-0812">Transmembrane</keyword>
<reference evidence="2 3" key="1">
    <citation type="submission" date="2020-07" db="EMBL/GenBank/DDBJ databases">
        <title>Sequencing the genomes of 1000 actinobacteria strains.</title>
        <authorList>
            <person name="Klenk H.-P."/>
        </authorList>
    </citation>
    <scope>NUCLEOTIDE SEQUENCE [LARGE SCALE GENOMIC DNA]</scope>
    <source>
        <strain evidence="2 3">DSM 45763</strain>
    </source>
</reference>
<name>A0A852V6J8_9ACTN</name>
<organism evidence="2 3">
    <name type="scientific">Streptosporangium sandarakinum</name>
    <dbReference type="NCBI Taxonomy" id="1260955"/>
    <lineage>
        <taxon>Bacteria</taxon>
        <taxon>Bacillati</taxon>
        <taxon>Actinomycetota</taxon>
        <taxon>Actinomycetes</taxon>
        <taxon>Streptosporangiales</taxon>
        <taxon>Streptosporangiaceae</taxon>
        <taxon>Streptosporangium</taxon>
    </lineage>
</organism>
<dbReference type="AlphaFoldDB" id="A0A852V6J8"/>
<comment type="caution">
    <text evidence="2">The sequence shown here is derived from an EMBL/GenBank/DDBJ whole genome shotgun (WGS) entry which is preliminary data.</text>
</comment>
<protein>
    <submittedName>
        <fullName evidence="2">Uncharacterized protein</fullName>
    </submittedName>
</protein>
<sequence length="69" mass="7632">MVFSVLTTWLAVAIVVPTLTITIVSIVALRGTQPDQRPEILRALAILAKANQRSLPTLRRRSGDQQLPR</sequence>
<dbReference type="Proteomes" id="UP000576393">
    <property type="component" value="Unassembled WGS sequence"/>
</dbReference>
<keyword evidence="1" id="KW-1133">Transmembrane helix</keyword>
<evidence type="ECO:0000313" key="2">
    <source>
        <dbReference type="EMBL" id="NYF42923.1"/>
    </source>
</evidence>
<feature type="transmembrane region" description="Helical" evidence="1">
    <location>
        <begin position="6"/>
        <end position="29"/>
    </location>
</feature>
<evidence type="ECO:0000313" key="3">
    <source>
        <dbReference type="Proteomes" id="UP000576393"/>
    </source>
</evidence>